<sequence length="70" mass="8608">MEASDSTYNRETTWKDWLIKELNSQNTKKYEIKAISYWAIWYNRNESLRSHRNRQVVFKKEDGIHQKETL</sequence>
<organism evidence="1 2">
    <name type="scientific">Gossypium australe</name>
    <dbReference type="NCBI Taxonomy" id="47621"/>
    <lineage>
        <taxon>Eukaryota</taxon>
        <taxon>Viridiplantae</taxon>
        <taxon>Streptophyta</taxon>
        <taxon>Embryophyta</taxon>
        <taxon>Tracheophyta</taxon>
        <taxon>Spermatophyta</taxon>
        <taxon>Magnoliopsida</taxon>
        <taxon>eudicotyledons</taxon>
        <taxon>Gunneridae</taxon>
        <taxon>Pentapetalae</taxon>
        <taxon>rosids</taxon>
        <taxon>malvids</taxon>
        <taxon>Malvales</taxon>
        <taxon>Malvaceae</taxon>
        <taxon>Malvoideae</taxon>
        <taxon>Gossypium</taxon>
    </lineage>
</organism>
<name>A0A5B6V7K4_9ROSI</name>
<evidence type="ECO:0000313" key="1">
    <source>
        <dbReference type="EMBL" id="KAA3465128.1"/>
    </source>
</evidence>
<dbReference type="EMBL" id="SMMG02000007">
    <property type="protein sequence ID" value="KAA3465128.1"/>
    <property type="molecule type" value="Genomic_DNA"/>
</dbReference>
<dbReference type="Proteomes" id="UP000325315">
    <property type="component" value="Unassembled WGS sequence"/>
</dbReference>
<reference evidence="2" key="1">
    <citation type="journal article" date="2019" name="Plant Biotechnol. J.">
        <title>Genome sequencing of the Australian wild diploid species Gossypium australe highlights disease resistance and delayed gland morphogenesis.</title>
        <authorList>
            <person name="Cai Y."/>
            <person name="Cai X."/>
            <person name="Wang Q."/>
            <person name="Wang P."/>
            <person name="Zhang Y."/>
            <person name="Cai C."/>
            <person name="Xu Y."/>
            <person name="Wang K."/>
            <person name="Zhou Z."/>
            <person name="Wang C."/>
            <person name="Geng S."/>
            <person name="Li B."/>
            <person name="Dong Q."/>
            <person name="Hou Y."/>
            <person name="Wang H."/>
            <person name="Ai P."/>
            <person name="Liu Z."/>
            <person name="Yi F."/>
            <person name="Sun M."/>
            <person name="An G."/>
            <person name="Cheng J."/>
            <person name="Zhang Y."/>
            <person name="Shi Q."/>
            <person name="Xie Y."/>
            <person name="Shi X."/>
            <person name="Chang Y."/>
            <person name="Huang F."/>
            <person name="Chen Y."/>
            <person name="Hong S."/>
            <person name="Mi L."/>
            <person name="Sun Q."/>
            <person name="Zhang L."/>
            <person name="Zhou B."/>
            <person name="Peng R."/>
            <person name="Zhang X."/>
            <person name="Liu F."/>
        </authorList>
    </citation>
    <scope>NUCLEOTIDE SEQUENCE [LARGE SCALE GENOMIC DNA]</scope>
    <source>
        <strain evidence="2">cv. PA1801</strain>
    </source>
</reference>
<comment type="caution">
    <text evidence="1">The sequence shown here is derived from an EMBL/GenBank/DDBJ whole genome shotgun (WGS) entry which is preliminary data.</text>
</comment>
<protein>
    <submittedName>
        <fullName evidence="1">Uncharacterized protein</fullName>
    </submittedName>
</protein>
<dbReference type="OrthoDB" id="1162524at2759"/>
<dbReference type="AlphaFoldDB" id="A0A5B6V7K4"/>
<evidence type="ECO:0000313" key="2">
    <source>
        <dbReference type="Proteomes" id="UP000325315"/>
    </source>
</evidence>
<accession>A0A5B6V7K4</accession>
<keyword evidence="2" id="KW-1185">Reference proteome</keyword>
<gene>
    <name evidence="1" type="ORF">EPI10_000329</name>
</gene>
<proteinExistence type="predicted"/>